<evidence type="ECO:0000313" key="1">
    <source>
        <dbReference type="EMBL" id="MFC5217341.1"/>
    </source>
</evidence>
<gene>
    <name evidence="1" type="ORF">ACFPQ9_26225</name>
</gene>
<name>A0ABW0CR89_STRCD</name>
<reference evidence="2" key="1">
    <citation type="journal article" date="2019" name="Int. J. Syst. Evol. Microbiol.">
        <title>The Global Catalogue of Microorganisms (GCM) 10K type strain sequencing project: providing services to taxonomists for standard genome sequencing and annotation.</title>
        <authorList>
            <consortium name="The Broad Institute Genomics Platform"/>
            <consortium name="The Broad Institute Genome Sequencing Center for Infectious Disease"/>
            <person name="Wu L."/>
            <person name="Ma J."/>
        </authorList>
    </citation>
    <scope>NUCLEOTIDE SEQUENCE [LARGE SCALE GENOMIC DNA]</scope>
    <source>
        <strain evidence="2">KCTC 42586</strain>
    </source>
</reference>
<accession>A0ABW0CR89</accession>
<dbReference type="RefSeq" id="WP_380857992.1">
    <property type="nucleotide sequence ID" value="NZ_JBHSKM010000019.1"/>
</dbReference>
<proteinExistence type="predicted"/>
<organism evidence="1 2">
    <name type="scientific">Streptomyces coerulescens</name>
    <dbReference type="NCBI Taxonomy" id="29304"/>
    <lineage>
        <taxon>Bacteria</taxon>
        <taxon>Bacillati</taxon>
        <taxon>Actinomycetota</taxon>
        <taxon>Actinomycetes</taxon>
        <taxon>Kitasatosporales</taxon>
        <taxon>Streptomycetaceae</taxon>
        <taxon>Streptomyces</taxon>
    </lineage>
</organism>
<sequence length="81" mass="8113">MAELDLRLTANDGSRPAFEVRVNDGGMDGGSTCQFFIGGQPGGVTPEALTAAVQAFAESLGSVPGASVVSVTRLTVAGESL</sequence>
<keyword evidence="2" id="KW-1185">Reference proteome</keyword>
<evidence type="ECO:0000313" key="2">
    <source>
        <dbReference type="Proteomes" id="UP001596263"/>
    </source>
</evidence>
<comment type="caution">
    <text evidence="1">The sequence shown here is derived from an EMBL/GenBank/DDBJ whole genome shotgun (WGS) entry which is preliminary data.</text>
</comment>
<dbReference type="EMBL" id="JBHSKM010000019">
    <property type="protein sequence ID" value="MFC5217341.1"/>
    <property type="molecule type" value="Genomic_DNA"/>
</dbReference>
<protein>
    <submittedName>
        <fullName evidence="1">Uncharacterized protein</fullName>
    </submittedName>
</protein>
<dbReference type="Proteomes" id="UP001596263">
    <property type="component" value="Unassembled WGS sequence"/>
</dbReference>